<dbReference type="GO" id="GO:0032259">
    <property type="term" value="P:methylation"/>
    <property type="evidence" value="ECO:0007669"/>
    <property type="project" value="UniProtKB-KW"/>
</dbReference>
<evidence type="ECO:0000259" key="3">
    <source>
        <dbReference type="Pfam" id="PF01555"/>
    </source>
</evidence>
<dbReference type="GO" id="GO:0008170">
    <property type="term" value="F:N-methyltransferase activity"/>
    <property type="evidence" value="ECO:0007669"/>
    <property type="project" value="InterPro"/>
</dbReference>
<dbReference type="Proteomes" id="UP000570823">
    <property type="component" value="Unassembled WGS sequence"/>
</dbReference>
<dbReference type="Pfam" id="PF01555">
    <property type="entry name" value="N6_N4_Mtase"/>
    <property type="match status" value="1"/>
</dbReference>
<feature type="domain" description="DNA methylase N-4/N-6" evidence="3">
    <location>
        <begin position="36"/>
        <end position="106"/>
    </location>
</feature>
<dbReference type="InterPro" id="IPR029063">
    <property type="entry name" value="SAM-dependent_MTases_sf"/>
</dbReference>
<organism evidence="4 5">
    <name type="scientific">Methanofollis tationis</name>
    <dbReference type="NCBI Taxonomy" id="81417"/>
    <lineage>
        <taxon>Archaea</taxon>
        <taxon>Methanobacteriati</taxon>
        <taxon>Methanobacteriota</taxon>
        <taxon>Stenosarchaea group</taxon>
        <taxon>Methanomicrobia</taxon>
        <taxon>Methanomicrobiales</taxon>
        <taxon>Methanomicrobiaceae</taxon>
        <taxon>Methanofollis</taxon>
    </lineage>
</organism>
<dbReference type="SUPFAM" id="SSF53335">
    <property type="entry name" value="S-adenosyl-L-methionine-dependent methyltransferases"/>
    <property type="match status" value="3"/>
</dbReference>
<proteinExistence type="predicted"/>
<keyword evidence="5" id="KW-1185">Reference proteome</keyword>
<accession>A0A7K4HPI0</accession>
<dbReference type="Gene3D" id="3.40.50.150">
    <property type="entry name" value="Vaccinia Virus protein VP39"/>
    <property type="match status" value="2"/>
</dbReference>
<evidence type="ECO:0000313" key="4">
    <source>
        <dbReference type="EMBL" id="NVO67161.1"/>
    </source>
</evidence>
<sequence length="409" mass="46067">MENDEIRRYLMDYTLSASQATEVEEIAIGEGRYPRYVNEYWTAGQRQTSSIHEISYRACFKPQLPAFFIKWLSAEGETVYDPFGGRGTTAIEAALLKRKVISNDTNPLSRILTEPRLHIPAIDEVARRLEEIETGGDECADIDLSMFYHPKTEAEIVSLRDYLSARRTDGTEDAVDRWIRMVATNRLTGHSRGFFSVYTLPPNQAVSQESQRKINEKRSQAPEYRNTKGLILKKSRSLVRNLTPDQIDALNAAGKTALFLHGDARSTREIRANSVRVTVTSPPFLNIVQYSKDNWLRCWFNALDTEQIAGQITMARTVEAWSAVMSDVFRELYRITTGGGYVAFEVGEVNKGKIRLDEHVIPLGLGAGFECPGVLANVQEFTKTSNIWGVNNNNAGTNTNRIVLFRKAA</sequence>
<evidence type="ECO:0000313" key="5">
    <source>
        <dbReference type="Proteomes" id="UP000570823"/>
    </source>
</evidence>
<gene>
    <name evidence="4" type="ORF">HWN36_07530</name>
</gene>
<dbReference type="GO" id="GO:0003677">
    <property type="term" value="F:DNA binding"/>
    <property type="evidence" value="ECO:0007669"/>
    <property type="project" value="InterPro"/>
</dbReference>
<dbReference type="OrthoDB" id="38200at2157"/>
<evidence type="ECO:0000256" key="2">
    <source>
        <dbReference type="ARBA" id="ARBA00022679"/>
    </source>
</evidence>
<dbReference type="InterPro" id="IPR002941">
    <property type="entry name" value="DNA_methylase_N4/N6"/>
</dbReference>
<name>A0A7K4HPI0_9EURY</name>
<comment type="caution">
    <text evidence="4">The sequence shown here is derived from an EMBL/GenBank/DDBJ whole genome shotgun (WGS) entry which is preliminary data.</text>
</comment>
<dbReference type="AlphaFoldDB" id="A0A7K4HPI0"/>
<evidence type="ECO:0000256" key="1">
    <source>
        <dbReference type="ARBA" id="ARBA00022603"/>
    </source>
</evidence>
<protein>
    <submittedName>
        <fullName evidence="4">Site-specific DNA-methyltransferase</fullName>
    </submittedName>
</protein>
<keyword evidence="2 4" id="KW-0808">Transferase</keyword>
<dbReference type="RefSeq" id="WP_176788785.1">
    <property type="nucleotide sequence ID" value="NZ_JABXWR010000001.1"/>
</dbReference>
<reference evidence="4 5" key="1">
    <citation type="submission" date="2020-06" db="EMBL/GenBank/DDBJ databases">
        <title>Methanofollis fontis sp. nov., a methanogen isolated from marine sediments near a cold seep at Four-Way Closure Ridge offshore southwestern Taiwan.</title>
        <authorList>
            <person name="Chen S.-C."/>
            <person name="Teng N.-H."/>
            <person name="Lin Y.-S."/>
            <person name="Lai M.-C."/>
            <person name="Chen H.-H."/>
            <person name="Wang C.-C."/>
        </authorList>
    </citation>
    <scope>NUCLEOTIDE SEQUENCE [LARGE SCALE GENOMIC DNA]</scope>
    <source>
        <strain evidence="4 5">DSM 2702</strain>
    </source>
</reference>
<dbReference type="EMBL" id="JABXWR010000001">
    <property type="protein sequence ID" value="NVO67161.1"/>
    <property type="molecule type" value="Genomic_DNA"/>
</dbReference>
<keyword evidence="1 4" id="KW-0489">Methyltransferase</keyword>